<dbReference type="RefSeq" id="XP_022111949.1">
    <property type="nucleotide sequence ID" value="XM_022256257.1"/>
</dbReference>
<dbReference type="AlphaFoldDB" id="A0A8B8A3J3"/>
<accession>A0A8B8A3J3</accession>
<dbReference type="RefSeq" id="XP_022111946.1">
    <property type="nucleotide sequence ID" value="XM_022256254.1"/>
</dbReference>
<feature type="compositionally biased region" description="Polar residues" evidence="1">
    <location>
        <begin position="452"/>
        <end position="469"/>
    </location>
</feature>
<feature type="compositionally biased region" description="Basic residues" evidence="1">
    <location>
        <begin position="698"/>
        <end position="718"/>
    </location>
</feature>
<evidence type="ECO:0000313" key="6">
    <source>
        <dbReference type="RefSeq" id="XP_022111949.1"/>
    </source>
</evidence>
<evidence type="ECO:0000313" key="5">
    <source>
        <dbReference type="RefSeq" id="XP_022111948.1"/>
    </source>
</evidence>
<reference evidence="3 4" key="1">
    <citation type="submission" date="2025-04" db="UniProtKB">
        <authorList>
            <consortium name="RefSeq"/>
        </authorList>
    </citation>
    <scope>IDENTIFICATION</scope>
</reference>
<feature type="compositionally biased region" description="Low complexity" evidence="1">
    <location>
        <begin position="376"/>
        <end position="391"/>
    </location>
</feature>
<feature type="region of interest" description="Disordered" evidence="1">
    <location>
        <begin position="206"/>
        <end position="285"/>
    </location>
</feature>
<sequence>MAMRQIKRNSQMSSLNNRAGPPLVSNKPGEPMALFAVPLPSSCRSDFLCLCKRLFWNVGTSYFSAFCPLTVGETRLLPHSSAVVQLVSVTPAVSTGQEGKQATQDLLAYTSSGDIVGIPYVSISRDHHPRGKLAKGFPFGDLTTSAWVPAINAPYVGGTTGIPSKQDVFIIRNDQETRKSLLKGDNVVFSQPDSKKCDTSAAKETLPVQDLQGSPDHEVPQTNNSPQKENDRSSKMSPASSSLYKLYTSNRRDQETTISTSPKGNQKDSLVKESFESPTTPEKCTKYPSMVLPQIDAVFSLAGSTSDNESLSKRIADTLAKRNTSLLQNQEINTSLPIGSCITGHDSSTQQGCGNPVKDSLSDPLSPNPATPASQLALSPSSTSLGSSIPPQASGGLSLKPLQTCSLESVRQPGQRPETQTVDPLIPSPPVKASLTAQAQPPFTKSAKESVEITTRNSTSQLSQGQANLRRSHKKLSGFTVREILMSRRLTTPSQLVTSANAPAGIGTPAPIIVPLNGSSAAVNLQSCSVFQNNPDVPDRMSGLNTTRLASVSESSCGCAESKQTEVPSLKMVIKTERDCDNNLRTTCHPVGSKLFDRDKILSLKIPKIDISGYDFVDPALIMEDRSDVISRKNAIQESSFFGDTATLEGSNKHGELQSERKLYEHIQVTRALKDKMDTNIFPTTQIASLNRGSYQTNKHKRRRSRFRLSLSKKGKSKLSHDQSKLHSAAWVGKRNTAWLDGRERLSDCQNRLSERSKRPRLANSNGYDASFSGSFFQSFAQESLKLCESVEDTQNNAVESGRGSGKSTPRVAHTEHETLEDPWSDASSSTGSEWECPDKSSVADVDSDWDSSLEDEVTSSPVKCVQPIKMTPFGDFQHMVLKDRLRLLEQSLKEHQTVLNSMKRPLESEQRVFAADNNL</sequence>
<dbReference type="RefSeq" id="XP_022111948.1">
    <property type="nucleotide sequence ID" value="XM_022256256.1"/>
</dbReference>
<feature type="region of interest" description="Disordered" evidence="1">
    <location>
        <begin position="692"/>
        <end position="724"/>
    </location>
</feature>
<dbReference type="Proteomes" id="UP000694845">
    <property type="component" value="Unplaced"/>
</dbReference>
<dbReference type="OMA" id="AHTEHET"/>
<feature type="compositionally biased region" description="Polar residues" evidence="1">
    <location>
        <begin position="8"/>
        <end position="17"/>
    </location>
</feature>
<feature type="compositionally biased region" description="Basic and acidic residues" evidence="1">
    <location>
        <begin position="265"/>
        <end position="275"/>
    </location>
</feature>
<feature type="region of interest" description="Disordered" evidence="1">
    <location>
        <begin position="343"/>
        <end position="471"/>
    </location>
</feature>
<dbReference type="GeneID" id="110991090"/>
<protein>
    <submittedName>
        <fullName evidence="3 4">Uncharacterized protein LOC110991090</fullName>
    </submittedName>
</protein>
<organism evidence="2 4">
    <name type="scientific">Acanthaster planci</name>
    <name type="common">Crown-of-thorns starfish</name>
    <dbReference type="NCBI Taxonomy" id="133434"/>
    <lineage>
        <taxon>Eukaryota</taxon>
        <taxon>Metazoa</taxon>
        <taxon>Echinodermata</taxon>
        <taxon>Eleutherozoa</taxon>
        <taxon>Asterozoa</taxon>
        <taxon>Asteroidea</taxon>
        <taxon>Valvatacea</taxon>
        <taxon>Valvatida</taxon>
        <taxon>Acanthasteridae</taxon>
        <taxon>Acanthaster</taxon>
    </lineage>
</organism>
<proteinExistence type="predicted"/>
<name>A0A8B8A3J3_ACAPL</name>
<feature type="region of interest" description="Disordered" evidence="1">
    <location>
        <begin position="796"/>
        <end position="847"/>
    </location>
</feature>
<dbReference type="OrthoDB" id="10520569at2759"/>
<evidence type="ECO:0000313" key="3">
    <source>
        <dbReference type="RefSeq" id="XP_022111946.1"/>
    </source>
</evidence>
<dbReference type="RefSeq" id="XP_022111947.1">
    <property type="nucleotide sequence ID" value="XM_022256255.1"/>
</dbReference>
<evidence type="ECO:0000313" key="2">
    <source>
        <dbReference type="Proteomes" id="UP000694845"/>
    </source>
</evidence>
<evidence type="ECO:0000313" key="4">
    <source>
        <dbReference type="RefSeq" id="XP_022111947.1"/>
    </source>
</evidence>
<gene>
    <name evidence="3 4 5 6" type="primary">LOC110991090</name>
</gene>
<evidence type="ECO:0000256" key="1">
    <source>
        <dbReference type="SAM" id="MobiDB-lite"/>
    </source>
</evidence>
<keyword evidence="2" id="KW-1185">Reference proteome</keyword>
<feature type="region of interest" description="Disordered" evidence="1">
    <location>
        <begin position="1"/>
        <end position="24"/>
    </location>
</feature>
<feature type="compositionally biased region" description="Polar residues" evidence="1">
    <location>
        <begin position="235"/>
        <end position="249"/>
    </location>
</feature>
<dbReference type="KEGG" id="aplc:110991090"/>